<organism evidence="8 9">
    <name type="scientific">Neobacillus bataviensis</name>
    <dbReference type="NCBI Taxonomy" id="220685"/>
    <lineage>
        <taxon>Bacteria</taxon>
        <taxon>Bacillati</taxon>
        <taxon>Bacillota</taxon>
        <taxon>Bacilli</taxon>
        <taxon>Bacillales</taxon>
        <taxon>Bacillaceae</taxon>
        <taxon>Neobacillus</taxon>
    </lineage>
</organism>
<dbReference type="InterPro" id="IPR017853">
    <property type="entry name" value="GH"/>
</dbReference>
<dbReference type="GO" id="GO:0003700">
    <property type="term" value="F:DNA-binding transcription factor activity"/>
    <property type="evidence" value="ECO:0007669"/>
    <property type="project" value="InterPro"/>
</dbReference>
<evidence type="ECO:0000259" key="7">
    <source>
        <dbReference type="PROSITE" id="PS01124"/>
    </source>
</evidence>
<dbReference type="SUPFAM" id="SSF46689">
    <property type="entry name" value="Homeodomain-like"/>
    <property type="match status" value="2"/>
</dbReference>
<dbReference type="Gene3D" id="3.20.20.80">
    <property type="entry name" value="Glycosidases"/>
    <property type="match status" value="1"/>
</dbReference>
<keyword evidence="6" id="KW-0326">Glycosidase</keyword>
<dbReference type="Gene3D" id="2.60.40.1500">
    <property type="entry name" value="Glycosyl hydrolase domain, family 39"/>
    <property type="match status" value="1"/>
</dbReference>
<comment type="similarity">
    <text evidence="1">Belongs to the glycosyl hydrolase 39 family.</text>
</comment>
<accession>A0A561CNF3</accession>
<evidence type="ECO:0000256" key="2">
    <source>
        <dbReference type="ARBA" id="ARBA00022801"/>
    </source>
</evidence>
<sequence length="775" mass="90229">MNRPIKDDSYQISIQNIEYYSHHIRLGIEILLVIRGEIEVTVNQHSFQLAENDLLLINANDIRSIKGNKENVVLSLQIPLDLIEPHYPNIHECYFNCNSSKEGNGLYLLFDQIRQLMAKILIAYYQKQDGSEIEINGLIFQLVTLLIRNFKTTHLGSHQFTEMKDERIRELLAFIERNYRKPISLEEIAKQQYLSLYYLSRYFKQEVGVSFSQYVKSVRLKSAVHELLYTDHNILRISLNNGFPNVKAFNKAFKEMYQQTPTEYRSLHKVEPMDVEEMKHETEQYTLLQSPNFLMEISKYISGNEKSTTLMEPAASAVYVDLPQEPIFIKEKALKVLVIGQLEYALHEEVQADLKLIQEELGFDYIYFTNLFSDSFAMTTPLYQIGGQFYQMDALFTRFQQLRLVPFIRVEVEKEVESSSEYLKKLDEFLQHSLSYFGSAFVGKWRFELVFSEWGETAKSFYQDFYQTVKKWASAAKVGLHVPFSLGKAIPGPADDFLNQISDRCELVCFTCNPNEEVDFTDMDNLTFEGVKNYVKKACSRLKECLSSASLEEIPIFLTDWNTLYGNTMDLSGTFFRSALIFKEMLDAMKELSGLGFWIDTHSLEKNNLDQDHIAMNGIALLYYYQIKRPAYFNFQLMEKMALRILAEGEDFVMAMGESGYQLAVYNPSYINPSYSVESFFLQSITKEKKVVISGLPPGRYQVRKHILDQNNGEFYINWINLQHQDIYDQEVISFIKQGTRPDLQIYEEKVEAELYLQSTLTFNAFHLFEIKPLS</sequence>
<dbReference type="EMBL" id="VIVN01000017">
    <property type="protein sequence ID" value="TWD92502.1"/>
    <property type="molecule type" value="Genomic_DNA"/>
</dbReference>
<dbReference type="PANTHER" id="PTHR43280:SF2">
    <property type="entry name" value="HTH-TYPE TRANSCRIPTIONAL REGULATOR EXSA"/>
    <property type="match status" value="1"/>
</dbReference>
<evidence type="ECO:0000313" key="9">
    <source>
        <dbReference type="Proteomes" id="UP000319671"/>
    </source>
</evidence>
<evidence type="ECO:0000256" key="3">
    <source>
        <dbReference type="ARBA" id="ARBA00023015"/>
    </source>
</evidence>
<dbReference type="InterPro" id="IPR009057">
    <property type="entry name" value="Homeodomain-like_sf"/>
</dbReference>
<dbReference type="SUPFAM" id="SSF51011">
    <property type="entry name" value="Glycosyl hydrolase domain"/>
    <property type="match status" value="1"/>
</dbReference>
<name>A0A561CNF3_9BACI</name>
<keyword evidence="9" id="KW-1185">Reference proteome</keyword>
<dbReference type="InterPro" id="IPR018060">
    <property type="entry name" value="HTH_AraC"/>
</dbReference>
<evidence type="ECO:0000313" key="8">
    <source>
        <dbReference type="EMBL" id="TWD92502.1"/>
    </source>
</evidence>
<keyword evidence="2" id="KW-0378">Hydrolase</keyword>
<feature type="domain" description="HTH araC/xylS-type" evidence="7">
    <location>
        <begin position="169"/>
        <end position="267"/>
    </location>
</feature>
<keyword evidence="5" id="KW-0804">Transcription</keyword>
<dbReference type="PANTHER" id="PTHR43280">
    <property type="entry name" value="ARAC-FAMILY TRANSCRIPTIONAL REGULATOR"/>
    <property type="match status" value="1"/>
</dbReference>
<reference evidence="8 9" key="1">
    <citation type="submission" date="2019-06" db="EMBL/GenBank/DDBJ databases">
        <title>Sorghum-associated microbial communities from plants grown in Nebraska, USA.</title>
        <authorList>
            <person name="Schachtman D."/>
        </authorList>
    </citation>
    <scope>NUCLEOTIDE SEQUENCE [LARGE SCALE GENOMIC DNA]</scope>
    <source>
        <strain evidence="8 9">2482</strain>
    </source>
</reference>
<dbReference type="Proteomes" id="UP000319671">
    <property type="component" value="Unassembled WGS sequence"/>
</dbReference>
<dbReference type="SUPFAM" id="SSF51215">
    <property type="entry name" value="Regulatory protein AraC"/>
    <property type="match status" value="1"/>
</dbReference>
<dbReference type="AlphaFoldDB" id="A0A561CNF3"/>
<comment type="caution">
    <text evidence="8">The sequence shown here is derived from an EMBL/GenBank/DDBJ whole genome shotgun (WGS) entry which is preliminary data.</text>
</comment>
<dbReference type="InterPro" id="IPR014710">
    <property type="entry name" value="RmlC-like_jellyroll"/>
</dbReference>
<evidence type="ECO:0000256" key="5">
    <source>
        <dbReference type="ARBA" id="ARBA00023163"/>
    </source>
</evidence>
<dbReference type="Gene3D" id="1.10.10.60">
    <property type="entry name" value="Homeodomain-like"/>
    <property type="match status" value="2"/>
</dbReference>
<dbReference type="InterPro" id="IPR037923">
    <property type="entry name" value="HTH-like"/>
</dbReference>
<keyword evidence="4" id="KW-0238">DNA-binding</keyword>
<dbReference type="RefSeq" id="WP_186446623.1">
    <property type="nucleotide sequence ID" value="NZ_VIVN01000017.1"/>
</dbReference>
<dbReference type="Pfam" id="PF01229">
    <property type="entry name" value="Glyco_hydro_39"/>
    <property type="match status" value="1"/>
</dbReference>
<dbReference type="SMART" id="SM00342">
    <property type="entry name" value="HTH_ARAC"/>
    <property type="match status" value="1"/>
</dbReference>
<dbReference type="GO" id="GO:0043565">
    <property type="term" value="F:sequence-specific DNA binding"/>
    <property type="evidence" value="ECO:0007669"/>
    <property type="project" value="InterPro"/>
</dbReference>
<dbReference type="SUPFAM" id="SSF51445">
    <property type="entry name" value="(Trans)glycosidases"/>
    <property type="match status" value="1"/>
</dbReference>
<dbReference type="Gene3D" id="2.60.120.10">
    <property type="entry name" value="Jelly Rolls"/>
    <property type="match status" value="1"/>
</dbReference>
<evidence type="ECO:0000256" key="6">
    <source>
        <dbReference type="ARBA" id="ARBA00023295"/>
    </source>
</evidence>
<keyword evidence="3" id="KW-0805">Transcription regulation</keyword>
<evidence type="ECO:0000256" key="1">
    <source>
        <dbReference type="ARBA" id="ARBA00008875"/>
    </source>
</evidence>
<protein>
    <submittedName>
        <fullName evidence="8">AraC family transcriptional regulator</fullName>
    </submittedName>
</protein>
<dbReference type="InterPro" id="IPR018062">
    <property type="entry name" value="HTH_AraC-typ_CS"/>
</dbReference>
<gene>
    <name evidence="8" type="ORF">FB550_11755</name>
</gene>
<dbReference type="PROSITE" id="PS00041">
    <property type="entry name" value="HTH_ARAC_FAMILY_1"/>
    <property type="match status" value="1"/>
</dbReference>
<dbReference type="GO" id="GO:0016798">
    <property type="term" value="F:hydrolase activity, acting on glycosyl bonds"/>
    <property type="evidence" value="ECO:0007669"/>
    <property type="project" value="UniProtKB-KW"/>
</dbReference>
<dbReference type="InterPro" id="IPR049166">
    <property type="entry name" value="GH39_cat"/>
</dbReference>
<dbReference type="Pfam" id="PF12833">
    <property type="entry name" value="HTH_18"/>
    <property type="match status" value="1"/>
</dbReference>
<dbReference type="PROSITE" id="PS01124">
    <property type="entry name" value="HTH_ARAC_FAMILY_2"/>
    <property type="match status" value="1"/>
</dbReference>
<proteinExistence type="inferred from homology"/>
<evidence type="ECO:0000256" key="4">
    <source>
        <dbReference type="ARBA" id="ARBA00023125"/>
    </source>
</evidence>